<dbReference type="Gene3D" id="3.40.50.1820">
    <property type="entry name" value="alpha/beta hydrolase"/>
    <property type="match status" value="1"/>
</dbReference>
<sequence length="301" mass="33875">MATLSGHLDFDRPTAGKPCATWYEIHGDLSAARPLIVLHGGPGIPHYYLGPIARLATTHQIPVVLYDQLGCGNSTHLPEKNGDAAFWTIQLFLDELDNLIRGLGITEYDLLGHSWGAILASEHAVCQPPGLRRLILFSPPSSMKLWVEAANWLRHQLPRDVQDSLSRCEENGDYESEEYHASVDEFYKRFLCRTQPTPAELAASFEALGKDTTVYMTMNGPSEFNVTGVIKDWTIIDRVHLIARPTLLINGYYDEAQNSVVQPYFDNLKDVTWVKFAESSHMACLEERDRFIRVVGQFLKA</sequence>
<dbReference type="PANTHER" id="PTHR43433">
    <property type="entry name" value="HYDROLASE, ALPHA/BETA FOLD FAMILY PROTEIN"/>
    <property type="match status" value="1"/>
</dbReference>
<dbReference type="NCBIfam" id="TIGR01250">
    <property type="entry name" value="pro_imino_pep_2"/>
    <property type="match status" value="1"/>
</dbReference>
<dbReference type="InterPro" id="IPR000073">
    <property type="entry name" value="AB_hydrolase_1"/>
</dbReference>
<dbReference type="InterPro" id="IPR050471">
    <property type="entry name" value="AB_hydrolase"/>
</dbReference>
<reference evidence="4 5" key="1">
    <citation type="journal article" date="2016" name="Mol. Biol. Evol.">
        <title>Comparative Genomics of Early-Diverging Mushroom-Forming Fungi Provides Insights into the Origins of Lignocellulose Decay Capabilities.</title>
        <authorList>
            <person name="Nagy L.G."/>
            <person name="Riley R."/>
            <person name="Tritt A."/>
            <person name="Adam C."/>
            <person name="Daum C."/>
            <person name="Floudas D."/>
            <person name="Sun H."/>
            <person name="Yadav J.S."/>
            <person name="Pangilinan J."/>
            <person name="Larsson K.H."/>
            <person name="Matsuura K."/>
            <person name="Barry K."/>
            <person name="Labutti K."/>
            <person name="Kuo R."/>
            <person name="Ohm R.A."/>
            <person name="Bhattacharya S.S."/>
            <person name="Shirouzu T."/>
            <person name="Yoshinaga Y."/>
            <person name="Martin F.M."/>
            <person name="Grigoriev I.V."/>
            <person name="Hibbett D.S."/>
        </authorList>
    </citation>
    <scope>NUCLEOTIDE SEQUENCE [LARGE SCALE GENOMIC DNA]</scope>
    <source>
        <strain evidence="4 5">HHB12029</strain>
    </source>
</reference>
<keyword evidence="2" id="KW-0378">Hydrolase</keyword>
<dbReference type="InterPro" id="IPR002410">
    <property type="entry name" value="Peptidase_S33"/>
</dbReference>
<dbReference type="AlphaFoldDB" id="A0A165DZE0"/>
<dbReference type="GO" id="GO:0006508">
    <property type="term" value="P:proteolysis"/>
    <property type="evidence" value="ECO:0007669"/>
    <property type="project" value="InterPro"/>
</dbReference>
<dbReference type="PRINTS" id="PR00793">
    <property type="entry name" value="PROAMNOPTASE"/>
</dbReference>
<feature type="domain" description="AB hydrolase-1" evidence="3">
    <location>
        <begin position="34"/>
        <end position="287"/>
    </location>
</feature>
<dbReference type="EMBL" id="KV426178">
    <property type="protein sequence ID" value="KZV85738.1"/>
    <property type="molecule type" value="Genomic_DNA"/>
</dbReference>
<dbReference type="InParanoid" id="A0A165DZE0"/>
<evidence type="ECO:0000256" key="2">
    <source>
        <dbReference type="ARBA" id="ARBA00022801"/>
    </source>
</evidence>
<evidence type="ECO:0000256" key="1">
    <source>
        <dbReference type="ARBA" id="ARBA00010088"/>
    </source>
</evidence>
<evidence type="ECO:0000313" key="5">
    <source>
        <dbReference type="Proteomes" id="UP000077266"/>
    </source>
</evidence>
<dbReference type="Pfam" id="PF00561">
    <property type="entry name" value="Abhydrolase_1"/>
    <property type="match status" value="1"/>
</dbReference>
<keyword evidence="5" id="KW-1185">Reference proteome</keyword>
<evidence type="ECO:0000313" key="4">
    <source>
        <dbReference type="EMBL" id="KZV85738.1"/>
    </source>
</evidence>
<dbReference type="GO" id="GO:0008233">
    <property type="term" value="F:peptidase activity"/>
    <property type="evidence" value="ECO:0007669"/>
    <property type="project" value="InterPro"/>
</dbReference>
<proteinExistence type="inferred from homology"/>
<name>A0A165DZE0_EXIGL</name>
<dbReference type="PANTHER" id="PTHR43433:SF5">
    <property type="entry name" value="AB HYDROLASE-1 DOMAIN-CONTAINING PROTEIN"/>
    <property type="match status" value="1"/>
</dbReference>
<dbReference type="PIRSF" id="PIRSF005539">
    <property type="entry name" value="Pept_S33_TRI_F1"/>
    <property type="match status" value="1"/>
</dbReference>
<dbReference type="InterPro" id="IPR005945">
    <property type="entry name" value="Pro_imino_pep"/>
</dbReference>
<evidence type="ECO:0000259" key="3">
    <source>
        <dbReference type="Pfam" id="PF00561"/>
    </source>
</evidence>
<dbReference type="InterPro" id="IPR029058">
    <property type="entry name" value="AB_hydrolase_fold"/>
</dbReference>
<dbReference type="OrthoDB" id="190201at2759"/>
<protein>
    <submittedName>
        <fullName evidence="4">Proline-specific peptidase</fullName>
    </submittedName>
</protein>
<comment type="similarity">
    <text evidence="1">Belongs to the peptidase S33 family.</text>
</comment>
<dbReference type="Proteomes" id="UP000077266">
    <property type="component" value="Unassembled WGS sequence"/>
</dbReference>
<dbReference type="STRING" id="1314781.A0A165DZE0"/>
<dbReference type="SUPFAM" id="SSF53474">
    <property type="entry name" value="alpha/beta-Hydrolases"/>
    <property type="match status" value="1"/>
</dbReference>
<organism evidence="4 5">
    <name type="scientific">Exidia glandulosa HHB12029</name>
    <dbReference type="NCBI Taxonomy" id="1314781"/>
    <lineage>
        <taxon>Eukaryota</taxon>
        <taxon>Fungi</taxon>
        <taxon>Dikarya</taxon>
        <taxon>Basidiomycota</taxon>
        <taxon>Agaricomycotina</taxon>
        <taxon>Agaricomycetes</taxon>
        <taxon>Auriculariales</taxon>
        <taxon>Exidiaceae</taxon>
        <taxon>Exidia</taxon>
    </lineage>
</organism>
<accession>A0A165DZE0</accession>
<gene>
    <name evidence="4" type="ORF">EXIGLDRAFT_841256</name>
</gene>